<feature type="region of interest" description="Disordered" evidence="1">
    <location>
        <begin position="319"/>
        <end position="383"/>
    </location>
</feature>
<gene>
    <name evidence="4" type="ORF">PCOR1329_LOCUS41796</name>
</gene>
<evidence type="ECO:0000259" key="3">
    <source>
        <dbReference type="PROSITE" id="PS50191"/>
    </source>
</evidence>
<evidence type="ECO:0000256" key="2">
    <source>
        <dbReference type="SAM" id="Phobius"/>
    </source>
</evidence>
<dbReference type="Pfam" id="PF00650">
    <property type="entry name" value="CRAL_TRIO"/>
    <property type="match status" value="1"/>
</dbReference>
<dbReference type="Gene3D" id="3.40.525.10">
    <property type="entry name" value="CRAL-TRIO lipid binding domain"/>
    <property type="match status" value="1"/>
</dbReference>
<accession>A0ABN9TUT8</accession>
<dbReference type="EMBL" id="CAUYUJ010015026">
    <property type="protein sequence ID" value="CAK0848991.1"/>
    <property type="molecule type" value="Genomic_DNA"/>
</dbReference>
<feature type="region of interest" description="Disordered" evidence="1">
    <location>
        <begin position="1"/>
        <end position="30"/>
    </location>
</feature>
<reference evidence="4" key="1">
    <citation type="submission" date="2023-10" db="EMBL/GenBank/DDBJ databases">
        <authorList>
            <person name="Chen Y."/>
            <person name="Shah S."/>
            <person name="Dougan E. K."/>
            <person name="Thang M."/>
            <person name="Chan C."/>
        </authorList>
    </citation>
    <scope>NUCLEOTIDE SEQUENCE [LARGE SCALE GENOMIC DNA]</scope>
</reference>
<dbReference type="CDD" id="cd00170">
    <property type="entry name" value="SEC14"/>
    <property type="match status" value="1"/>
</dbReference>
<dbReference type="PANTHER" id="PTHR45657:SF1">
    <property type="entry name" value="CRAL-TRIO DOMAIN-CONTAINING PROTEIN YKL091C-RELATED"/>
    <property type="match status" value="1"/>
</dbReference>
<dbReference type="PANTHER" id="PTHR45657">
    <property type="entry name" value="CRAL-TRIO DOMAIN-CONTAINING PROTEIN YKL091C-RELATED"/>
    <property type="match status" value="1"/>
</dbReference>
<feature type="region of interest" description="Disordered" evidence="1">
    <location>
        <begin position="440"/>
        <end position="491"/>
    </location>
</feature>
<feature type="transmembrane region" description="Helical" evidence="2">
    <location>
        <begin position="33"/>
        <end position="52"/>
    </location>
</feature>
<dbReference type="Proteomes" id="UP001189429">
    <property type="component" value="Unassembled WGS sequence"/>
</dbReference>
<keyword evidence="2" id="KW-0472">Membrane</keyword>
<keyword evidence="2" id="KW-0812">Transmembrane</keyword>
<proteinExistence type="predicted"/>
<evidence type="ECO:0000313" key="5">
    <source>
        <dbReference type="Proteomes" id="UP001189429"/>
    </source>
</evidence>
<evidence type="ECO:0000313" key="4">
    <source>
        <dbReference type="EMBL" id="CAK0848991.1"/>
    </source>
</evidence>
<dbReference type="InterPro" id="IPR036865">
    <property type="entry name" value="CRAL-TRIO_dom_sf"/>
</dbReference>
<keyword evidence="5" id="KW-1185">Reference proteome</keyword>
<dbReference type="InterPro" id="IPR001251">
    <property type="entry name" value="CRAL-TRIO_dom"/>
</dbReference>
<feature type="compositionally biased region" description="Basic and acidic residues" evidence="1">
    <location>
        <begin position="442"/>
        <end position="458"/>
    </location>
</feature>
<protein>
    <recommendedName>
        <fullName evidence="3">CRAL-TRIO domain-containing protein</fullName>
    </recommendedName>
</protein>
<dbReference type="InterPro" id="IPR051026">
    <property type="entry name" value="PI/PC_transfer"/>
</dbReference>
<evidence type="ECO:0000256" key="1">
    <source>
        <dbReference type="SAM" id="MobiDB-lite"/>
    </source>
</evidence>
<name>A0ABN9TUT8_9DINO</name>
<sequence>MGGGGQGSAVATKARRMPAAGGGGRRRRHGKPLAAPLLASVLLLVLPAVAWWRREVRAAIGLRLGRHLGPGHAGHATSPPLALLDRRALLKANHAAVRQLRANTSSPQSDHDLLAHLRAASLNHQSPSERVLETDAWRRSSGIAAKMSDAEWRRAERDARRVLKCDFLGLDADCRPVLVQHVGRWDIIAAVEQAAEDLDRFVMLNAMICEVLLRMPRPAGAKDARGVVVIMDMEGLGTRHLSARMLHAFKAVAHVVRRFYPDLLAHMFVVNAPWAFVLLKAAIQPLFSADSLSTLHISSGTPPESSPASGSAACQWSSGACAPASSPTTSRRRRRSGAAHSASRRVGGAREAGRRGPSSSTPAPAGAPRAAPRARRCPMAAARRSGRGLFQRVGARHILVASFGGPLVQERSKKGRPSERAGALWRGLRGIHRVAHSTCLHQPEKVAPRPGSEEEWKWTRRGTGRSSSRSNDKQCGRGWRPSPERPGFVSRHLEPVSIPQNAFSITSTRWRI</sequence>
<comment type="caution">
    <text evidence="4">The sequence shown here is derived from an EMBL/GenBank/DDBJ whole genome shotgun (WGS) entry which is preliminary data.</text>
</comment>
<feature type="domain" description="CRAL-TRIO" evidence="3">
    <location>
        <begin position="155"/>
        <end position="305"/>
    </location>
</feature>
<dbReference type="SUPFAM" id="SSF52087">
    <property type="entry name" value="CRAL/TRIO domain"/>
    <property type="match status" value="1"/>
</dbReference>
<dbReference type="PROSITE" id="PS50191">
    <property type="entry name" value="CRAL_TRIO"/>
    <property type="match status" value="1"/>
</dbReference>
<organism evidence="4 5">
    <name type="scientific">Prorocentrum cordatum</name>
    <dbReference type="NCBI Taxonomy" id="2364126"/>
    <lineage>
        <taxon>Eukaryota</taxon>
        <taxon>Sar</taxon>
        <taxon>Alveolata</taxon>
        <taxon>Dinophyceae</taxon>
        <taxon>Prorocentrales</taxon>
        <taxon>Prorocentraceae</taxon>
        <taxon>Prorocentrum</taxon>
    </lineage>
</organism>
<feature type="compositionally biased region" description="Low complexity" evidence="1">
    <location>
        <begin position="355"/>
        <end position="383"/>
    </location>
</feature>
<keyword evidence="2" id="KW-1133">Transmembrane helix</keyword>